<dbReference type="EMBL" id="UOFP01000251">
    <property type="protein sequence ID" value="VAW89053.1"/>
    <property type="molecule type" value="Genomic_DNA"/>
</dbReference>
<organism evidence="1">
    <name type="scientific">hydrothermal vent metagenome</name>
    <dbReference type="NCBI Taxonomy" id="652676"/>
    <lineage>
        <taxon>unclassified sequences</taxon>
        <taxon>metagenomes</taxon>
        <taxon>ecological metagenomes</taxon>
    </lineage>
</organism>
<accession>A0A3B0ZLD4</accession>
<dbReference type="SUPFAM" id="SSF56935">
    <property type="entry name" value="Porins"/>
    <property type="match status" value="1"/>
</dbReference>
<dbReference type="AlphaFoldDB" id="A0A3B0ZLD4"/>
<evidence type="ECO:0008006" key="2">
    <source>
        <dbReference type="Google" id="ProtNLM"/>
    </source>
</evidence>
<proteinExistence type="predicted"/>
<sequence>MKNTKWLRSALLGGVAVSVMATGAQADELSDLKAQLEALQSQVNKIETAPAVNLPAGVSVLTIAKGQGSNANWGNEAASDAANYNTERGFTVSINPTADLPAPVTEITVYGYTKLDFSWANETQDTQQLTFRTDLAHGTNERNRFNLHAQQSRFGIKAKSDTAIGQIRTVIEGDFFGSPFSTTTSFRLRHAYGEWDFTNAWTLRAGQAWHLATLLPIGISTVDFTGPPGVASSRSPQLALKYGSGPLKATIGIGNPQLANADYPNLGGIFQYTSPAGHDLLAAFEIADWDDAATGSSGTGYSIGGGANIRLGDMITITGGGFFGQGSTGRYLQQSGFTNFDANGNPTRMWGGNIGVSANLSDATTVNAAFGYVDQRESVGSTGGAGCAVAATGRNAGCVDDLMTVHANILWRPVKQMRLGWEVQWGRNDYYAAASNSQVRGAFGAWFFF</sequence>
<name>A0A3B0ZLD4_9ZZZZ</name>
<evidence type="ECO:0000313" key="1">
    <source>
        <dbReference type="EMBL" id="VAW89053.1"/>
    </source>
</evidence>
<gene>
    <name evidence="1" type="ORF">MNBD_GAMMA18-1497</name>
</gene>
<reference evidence="1" key="1">
    <citation type="submission" date="2018-06" db="EMBL/GenBank/DDBJ databases">
        <authorList>
            <person name="Zhirakovskaya E."/>
        </authorList>
    </citation>
    <scope>NUCLEOTIDE SEQUENCE</scope>
</reference>
<protein>
    <recommendedName>
        <fullName evidence="2">Porin</fullName>
    </recommendedName>
</protein>